<feature type="active site" description="Proton donor" evidence="5">
    <location>
        <position position="556"/>
    </location>
</feature>
<dbReference type="Proteomes" id="UP000460257">
    <property type="component" value="Unassembled WGS sequence"/>
</dbReference>
<feature type="active site" description="Nucleophile" evidence="5">
    <location>
        <position position="486"/>
    </location>
</feature>
<keyword evidence="3" id="KW-0378">Hydrolase</keyword>
<evidence type="ECO:0000256" key="1">
    <source>
        <dbReference type="ARBA" id="ARBA00001255"/>
    </source>
</evidence>
<keyword evidence="4" id="KW-0326">Glycosidase</keyword>
<dbReference type="InterPro" id="IPR017853">
    <property type="entry name" value="GH"/>
</dbReference>
<dbReference type="InterPro" id="IPR038417">
    <property type="entry name" value="Alpga-gal_N_sf"/>
</dbReference>
<dbReference type="AlphaFoldDB" id="A0A6N7IZ87"/>
<dbReference type="InterPro" id="IPR031704">
    <property type="entry name" value="Glyco_hydro_36_N"/>
</dbReference>
<dbReference type="Pfam" id="PF02065">
    <property type="entry name" value="Melibiase"/>
    <property type="match status" value="1"/>
</dbReference>
<feature type="domain" description="Glycosyl hydrolase family 36 N-terminal" evidence="8">
    <location>
        <begin position="29"/>
        <end position="293"/>
    </location>
</feature>
<dbReference type="CDD" id="cd14791">
    <property type="entry name" value="GH36"/>
    <property type="match status" value="1"/>
</dbReference>
<dbReference type="Pfam" id="PF16874">
    <property type="entry name" value="Glyco_hydro_36C"/>
    <property type="match status" value="1"/>
</dbReference>
<proteinExistence type="predicted"/>
<dbReference type="InterPro" id="IPR050985">
    <property type="entry name" value="Alpha-glycosidase_related"/>
</dbReference>
<dbReference type="SUPFAM" id="SSF51445">
    <property type="entry name" value="(Trans)glycosidases"/>
    <property type="match status" value="1"/>
</dbReference>
<keyword evidence="10" id="KW-1185">Reference proteome</keyword>
<evidence type="ECO:0000256" key="6">
    <source>
        <dbReference type="PIRSR" id="PIRSR005536-2"/>
    </source>
</evidence>
<dbReference type="Gene3D" id="2.70.98.60">
    <property type="entry name" value="alpha-galactosidase from lactobacil brevis"/>
    <property type="match status" value="1"/>
</dbReference>
<dbReference type="FunFam" id="3.20.20.70:FF:000118">
    <property type="entry name" value="Alpha-galactosidase"/>
    <property type="match status" value="1"/>
</dbReference>
<dbReference type="PRINTS" id="PR00743">
    <property type="entry name" value="GLHYDRLASE36"/>
</dbReference>
<feature type="binding site" evidence="6">
    <location>
        <begin position="484"/>
        <end position="488"/>
    </location>
    <ligand>
        <name>substrate</name>
    </ligand>
</feature>
<name>A0A6N7IZ87_9FIRM</name>
<dbReference type="EMBL" id="VOGC01000006">
    <property type="protein sequence ID" value="MQN01562.1"/>
    <property type="molecule type" value="Genomic_DNA"/>
</dbReference>
<evidence type="ECO:0000259" key="7">
    <source>
        <dbReference type="Pfam" id="PF16874"/>
    </source>
</evidence>
<evidence type="ECO:0000259" key="8">
    <source>
        <dbReference type="Pfam" id="PF16875"/>
    </source>
</evidence>
<evidence type="ECO:0000256" key="4">
    <source>
        <dbReference type="ARBA" id="ARBA00023295"/>
    </source>
</evidence>
<reference evidence="9" key="1">
    <citation type="journal article" date="2020" name="Appl. Environ. Microbiol.">
        <title>Medium-Chain Fatty Acid Synthesis by 'Candidatus Weimeria bifida' gen. nov., sp. nov., and 'Candidatus Pseudoramibacter fermentans' sp. nov.</title>
        <authorList>
            <person name="Scarborough M.J."/>
            <person name="Myers K.S."/>
            <person name="Donohue T.J."/>
            <person name="Noguera D.R."/>
        </authorList>
    </citation>
    <scope>NUCLEOTIDE SEQUENCE</scope>
    <source>
        <strain evidence="9">LCO1.1</strain>
    </source>
</reference>
<organism evidence="9 10">
    <name type="scientific">Candidatus Weimeria bifida</name>
    <dbReference type="NCBI Taxonomy" id="2599074"/>
    <lineage>
        <taxon>Bacteria</taxon>
        <taxon>Bacillati</taxon>
        <taxon>Bacillota</taxon>
        <taxon>Clostridia</taxon>
        <taxon>Lachnospirales</taxon>
        <taxon>Lachnospiraceae</taxon>
        <taxon>Candidatus Weimeria</taxon>
    </lineage>
</organism>
<feature type="binding site" evidence="6">
    <location>
        <position position="534"/>
    </location>
    <ligand>
        <name>substrate</name>
    </ligand>
</feature>
<feature type="binding site" evidence="6">
    <location>
        <position position="207"/>
    </location>
    <ligand>
        <name>substrate</name>
    </ligand>
</feature>
<dbReference type="InterPro" id="IPR002252">
    <property type="entry name" value="Glyco_hydro_36"/>
</dbReference>
<dbReference type="InterPro" id="IPR031705">
    <property type="entry name" value="Glyco_hydro_36_C"/>
</dbReference>
<sequence length="790" mass="88218">MIRVLKGDRTAFVLDTPHTTLVFLTLPSGQIETAYYGPSIQLDSAEEALSLSEKNEFSVGDSIEYNPENNKYSLEDVRLLVGEYGKGDIREPFVEAVSSDGSTTLDFIYSSFDITDGKNIIDGLPTSHEKSENDEDKAQTLELKLTDKNNGYLLHIFYSVYPDSDVIARSARFENASDSTVRLKRLLSGQLDVFGSGYKVTTFTGAWIREMNRNDTIVSAGNFSVSSVVGSSSNRANPYFIVSDPDCTEEHGRCIGSNLIYSGNHYESVSVNTYGKTRILTGINPVDFDFSLAPGEDFSAPESVIAFTNGGYSALSVIMADFVRDHILTGEWAKRDKPVVLNSWEASYFDINEKKLLSFAKKGKELGAELFVMDDGWFGKRDNDKTSLGDWTVNTKKLTHGLSYLADRIHEMGLMFGIWVEPEMVNVDSDLYRAHPDWAIAIPLKEHSEGRNQRLLDLSNPDVVKFVIDAMSGIFSSAQINYVKWDYNRIFSDVYSPYLKERSSGELFHRYILGLYKIMSSLVKKFPHILFEGCASGGNRFDLGILSYFPQIWASDNSDAISRLTIQQGLSFGYPLSVSTGHVSDCPNHQTLRRTPLDSRFNVAAFTSYGMEVNPNDLSKDDFRELASLNELYKKLRHTLQTGDFYRVSNEENSVKWVTASKDKTQAVGMIVIKEVKPGLRYENLKFKGLDPDKKYHVYNIPADIDVRTFGSMINTMSPVHLKSGSVAESAVAKFVKLKTEVLDETVSGSLLMNAGINLPAGFIGTGYNDKVRVMTDFASRLYIAEQVGQ</sequence>
<dbReference type="Gene3D" id="2.60.40.1180">
    <property type="entry name" value="Golgi alpha-mannosidase II"/>
    <property type="match status" value="1"/>
</dbReference>
<dbReference type="EC" id="3.2.1.22" evidence="2"/>
<feature type="domain" description="Glycosyl hydrolase family 36 C-terminal" evidence="7">
    <location>
        <begin position="656"/>
        <end position="784"/>
    </location>
</feature>
<evidence type="ECO:0000256" key="2">
    <source>
        <dbReference type="ARBA" id="ARBA00012755"/>
    </source>
</evidence>
<evidence type="ECO:0000256" key="3">
    <source>
        <dbReference type="ARBA" id="ARBA00022801"/>
    </source>
</evidence>
<evidence type="ECO:0000313" key="10">
    <source>
        <dbReference type="Proteomes" id="UP000460257"/>
    </source>
</evidence>
<dbReference type="PANTHER" id="PTHR43053:SF3">
    <property type="entry name" value="ALPHA-GALACTOSIDASE C-RELATED"/>
    <property type="match status" value="1"/>
</dbReference>
<dbReference type="Gene3D" id="3.20.20.70">
    <property type="entry name" value="Aldolase class I"/>
    <property type="match status" value="1"/>
</dbReference>
<dbReference type="InterPro" id="IPR013785">
    <property type="entry name" value="Aldolase_TIM"/>
</dbReference>
<dbReference type="GO" id="GO:0004557">
    <property type="term" value="F:alpha-galactosidase activity"/>
    <property type="evidence" value="ECO:0007669"/>
    <property type="project" value="UniProtKB-EC"/>
</dbReference>
<comment type="caution">
    <text evidence="9">The sequence shown here is derived from an EMBL/GenBank/DDBJ whole genome shotgun (WGS) entry which is preliminary data.</text>
</comment>
<feature type="binding site" evidence="6">
    <location>
        <begin position="374"/>
        <end position="375"/>
    </location>
    <ligand>
        <name>substrate</name>
    </ligand>
</feature>
<dbReference type="PANTHER" id="PTHR43053">
    <property type="entry name" value="GLYCOSIDASE FAMILY 31"/>
    <property type="match status" value="1"/>
</dbReference>
<dbReference type="PIRSF" id="PIRSF005536">
    <property type="entry name" value="Agal"/>
    <property type="match status" value="1"/>
</dbReference>
<dbReference type="GO" id="GO:0016052">
    <property type="term" value="P:carbohydrate catabolic process"/>
    <property type="evidence" value="ECO:0007669"/>
    <property type="project" value="InterPro"/>
</dbReference>
<evidence type="ECO:0000256" key="5">
    <source>
        <dbReference type="PIRSR" id="PIRSR005536-1"/>
    </source>
</evidence>
<gene>
    <name evidence="9" type="ORF">FRC54_06490</name>
</gene>
<feature type="binding site" evidence="6">
    <location>
        <position position="451"/>
    </location>
    <ligand>
        <name>substrate</name>
    </ligand>
</feature>
<dbReference type="InterPro" id="IPR013780">
    <property type="entry name" value="Glyco_hydro_b"/>
</dbReference>
<accession>A0A6N7IZ87</accession>
<comment type="catalytic activity">
    <reaction evidence="1">
        <text>Hydrolysis of terminal, non-reducing alpha-D-galactose residues in alpha-D-galactosides, including galactose oligosaccharides, galactomannans and galactolipids.</text>
        <dbReference type="EC" id="3.2.1.22"/>
    </reaction>
</comment>
<feature type="binding site" evidence="6">
    <location>
        <position position="556"/>
    </location>
    <ligand>
        <name>substrate</name>
    </ligand>
</feature>
<dbReference type="Pfam" id="PF16875">
    <property type="entry name" value="Glyco_hydro_36N"/>
    <property type="match status" value="1"/>
</dbReference>
<evidence type="ECO:0000313" key="9">
    <source>
        <dbReference type="EMBL" id="MQN01562.1"/>
    </source>
</evidence>
<protein>
    <recommendedName>
        <fullName evidence="2">alpha-galactosidase</fullName>
        <ecNumber evidence="2">3.2.1.22</ecNumber>
    </recommendedName>
</protein>